<evidence type="ECO:0000313" key="2">
    <source>
        <dbReference type="Proteomes" id="UP000663836"/>
    </source>
</evidence>
<accession>A0A818WGI6</accession>
<dbReference type="EMBL" id="CAJOBD010000834">
    <property type="protein sequence ID" value="CAF3725141.1"/>
    <property type="molecule type" value="Genomic_DNA"/>
</dbReference>
<dbReference type="AlphaFoldDB" id="A0A818WGI6"/>
<organism evidence="1 2">
    <name type="scientific">Rotaria sordida</name>
    <dbReference type="NCBI Taxonomy" id="392033"/>
    <lineage>
        <taxon>Eukaryota</taxon>
        <taxon>Metazoa</taxon>
        <taxon>Spiralia</taxon>
        <taxon>Gnathifera</taxon>
        <taxon>Rotifera</taxon>
        <taxon>Eurotatoria</taxon>
        <taxon>Bdelloidea</taxon>
        <taxon>Philodinida</taxon>
        <taxon>Philodinidae</taxon>
        <taxon>Rotaria</taxon>
    </lineage>
</organism>
<comment type="caution">
    <text evidence="1">The sequence shown here is derived from an EMBL/GenBank/DDBJ whole genome shotgun (WGS) entry which is preliminary data.</text>
</comment>
<feature type="non-terminal residue" evidence="1">
    <location>
        <position position="52"/>
    </location>
</feature>
<reference evidence="1" key="1">
    <citation type="submission" date="2021-02" db="EMBL/GenBank/DDBJ databases">
        <authorList>
            <person name="Nowell W R."/>
        </authorList>
    </citation>
    <scope>NUCLEOTIDE SEQUENCE</scope>
</reference>
<dbReference type="Proteomes" id="UP000663836">
    <property type="component" value="Unassembled WGS sequence"/>
</dbReference>
<protein>
    <submittedName>
        <fullName evidence="1">Uncharacterized protein</fullName>
    </submittedName>
</protein>
<name>A0A818WGI6_9BILA</name>
<evidence type="ECO:0000313" key="1">
    <source>
        <dbReference type="EMBL" id="CAF3725141.1"/>
    </source>
</evidence>
<sequence>MNSLEIQQQFIDQRRGRYVRVSDTDRRQLIDTYKKGEDFIALAKKLNIKRST</sequence>
<proteinExistence type="predicted"/>
<gene>
    <name evidence="1" type="ORF">JBS370_LOCUS11048</name>
</gene>